<dbReference type="PROSITE" id="PS50009">
    <property type="entry name" value="RASGEF_CAT"/>
    <property type="match status" value="1"/>
</dbReference>
<feature type="compositionally biased region" description="Polar residues" evidence="3">
    <location>
        <begin position="547"/>
        <end position="557"/>
    </location>
</feature>
<organism evidence="7 8">
    <name type="scientific">Alaudala cheleensis</name>
    <name type="common">Asian short-toed lark</name>
    <dbReference type="NCBI Taxonomy" id="670337"/>
    <lineage>
        <taxon>Eukaryota</taxon>
        <taxon>Metazoa</taxon>
        <taxon>Chordata</taxon>
        <taxon>Craniata</taxon>
        <taxon>Vertebrata</taxon>
        <taxon>Euteleostomi</taxon>
        <taxon>Archelosauria</taxon>
        <taxon>Archosauria</taxon>
        <taxon>Dinosauria</taxon>
        <taxon>Saurischia</taxon>
        <taxon>Theropoda</taxon>
        <taxon>Coelurosauria</taxon>
        <taxon>Aves</taxon>
        <taxon>Neognathae</taxon>
        <taxon>Neoaves</taxon>
        <taxon>Telluraves</taxon>
        <taxon>Australaves</taxon>
        <taxon>Passeriformes</taxon>
        <taxon>Sylvioidea</taxon>
        <taxon>Alaudidae</taxon>
        <taxon>Alaudala</taxon>
    </lineage>
</organism>
<keyword evidence="8" id="KW-1185">Reference proteome</keyword>
<dbReference type="CDD" id="cd00155">
    <property type="entry name" value="RasGEF"/>
    <property type="match status" value="1"/>
</dbReference>
<dbReference type="InterPro" id="IPR023578">
    <property type="entry name" value="Ras_GEF_dom_sf"/>
</dbReference>
<reference evidence="7 8" key="1">
    <citation type="submission" date="2019-09" db="EMBL/GenBank/DDBJ databases">
        <title>Bird 10,000 Genomes (B10K) Project - Family phase.</title>
        <authorList>
            <person name="Zhang G."/>
        </authorList>
    </citation>
    <scope>NUCLEOTIDE SEQUENCE [LARGE SCALE GENOMIC DNA]</scope>
    <source>
        <strain evidence="7">B10K-DU-001-15</strain>
        <tissue evidence="7">Muscle</tissue>
    </source>
</reference>
<feature type="compositionally biased region" description="Low complexity" evidence="3">
    <location>
        <begin position="593"/>
        <end position="633"/>
    </location>
</feature>
<dbReference type="GO" id="GO:0005886">
    <property type="term" value="C:plasma membrane"/>
    <property type="evidence" value="ECO:0007669"/>
    <property type="project" value="TreeGrafter"/>
</dbReference>
<dbReference type="InterPro" id="IPR001895">
    <property type="entry name" value="RASGEF_cat_dom"/>
</dbReference>
<dbReference type="PROSITE" id="PS00720">
    <property type="entry name" value="RASGEF"/>
    <property type="match status" value="1"/>
</dbReference>
<dbReference type="Gene3D" id="1.10.840.10">
    <property type="entry name" value="Ras guanine-nucleotide exchange factors catalytic domain"/>
    <property type="match status" value="1"/>
</dbReference>
<dbReference type="CDD" id="cd06224">
    <property type="entry name" value="REM"/>
    <property type="match status" value="1"/>
</dbReference>
<protein>
    <submittedName>
        <fullName evidence="7">RGL1 protein</fullName>
    </submittedName>
</protein>
<gene>
    <name evidence="7" type="primary">Rgl1</name>
    <name evidence="7" type="ORF">ALACHE_R08256</name>
</gene>
<name>A0A7L2CK44_9PASS</name>
<comment type="caution">
    <text evidence="7">The sequence shown here is derived from an EMBL/GenBank/DDBJ whole genome shotgun (WGS) entry which is preliminary data.</text>
</comment>
<dbReference type="Pfam" id="PF00617">
    <property type="entry name" value="RasGEF"/>
    <property type="match status" value="1"/>
</dbReference>
<evidence type="ECO:0000313" key="7">
    <source>
        <dbReference type="EMBL" id="NXQ37416.1"/>
    </source>
</evidence>
<dbReference type="InterPro" id="IPR008937">
    <property type="entry name" value="Ras-like_GEF"/>
</dbReference>
<feature type="domain" description="Ras-GEF" evidence="4">
    <location>
        <begin position="229"/>
        <end position="498"/>
    </location>
</feature>
<feature type="domain" description="Ras-associating" evidence="5">
    <location>
        <begin position="643"/>
        <end position="729"/>
    </location>
</feature>
<dbReference type="InterPro" id="IPR036964">
    <property type="entry name" value="RASGEF_cat_dom_sf"/>
</dbReference>
<feature type="domain" description="N-terminal Ras-GEF" evidence="6">
    <location>
        <begin position="62"/>
        <end position="193"/>
    </location>
</feature>
<dbReference type="PROSITE" id="PS50200">
    <property type="entry name" value="RA"/>
    <property type="match status" value="1"/>
</dbReference>
<evidence type="ECO:0000256" key="3">
    <source>
        <dbReference type="SAM" id="MobiDB-lite"/>
    </source>
</evidence>
<dbReference type="InterPro" id="IPR000159">
    <property type="entry name" value="RA_dom"/>
</dbReference>
<dbReference type="SMART" id="SM00314">
    <property type="entry name" value="RA"/>
    <property type="match status" value="1"/>
</dbReference>
<feature type="region of interest" description="Disordered" evidence="3">
    <location>
        <begin position="524"/>
        <end position="635"/>
    </location>
</feature>
<keyword evidence="1 2" id="KW-0344">Guanine-nucleotide releasing factor</keyword>
<dbReference type="GO" id="GO:0005085">
    <property type="term" value="F:guanyl-nucleotide exchange factor activity"/>
    <property type="evidence" value="ECO:0007669"/>
    <property type="project" value="UniProtKB-KW"/>
</dbReference>
<dbReference type="PANTHER" id="PTHR23113">
    <property type="entry name" value="GUANINE NUCLEOTIDE EXCHANGE FACTOR"/>
    <property type="match status" value="1"/>
</dbReference>
<dbReference type="FunFam" id="1.10.840.10:FF:000005">
    <property type="entry name" value="Ral guanine nucleotide dissociation stimulator isoform 1"/>
    <property type="match status" value="1"/>
</dbReference>
<dbReference type="EMBL" id="VWYE01030069">
    <property type="protein sequence ID" value="NXQ37416.1"/>
    <property type="molecule type" value="Genomic_DNA"/>
</dbReference>
<evidence type="ECO:0000259" key="6">
    <source>
        <dbReference type="PROSITE" id="PS50212"/>
    </source>
</evidence>
<feature type="non-terminal residue" evidence="7">
    <location>
        <position position="1"/>
    </location>
</feature>
<sequence length="729" mass="81698">FSFSWQTTFQDGGEEVEDGAVYNVTLKKVQIQQAANKGARWLGGEGDQLPPEHTVRQYETSKIRAIKAGTLEKLVENLLTAFGDADFSYISIFLATYRAFASPRAVLELLLDRFGNLDTSSNGEVANLNSLESEMVLRAEIASVLRAWLDQCSEDFREPPDYMCLLKLLDYLKSNMPNSDMESRVQNLLKQFQNQEVEAVDGFCSTSSSGLVDGEELEISNPEEFSSFQDHVVAEQLTYMDVMLFRKVVPYHCLGSIWSQRDKKENKNLAPTIRATITQFNAVTKCVISTILGTRELKIQQRAKIIEKWINIAHECRILKNFSSLRAIISALQSNSIYRLKTTWMFVSKDVLLMYEELSEIFSDHDNYLTSRELLMKEATSKFANLDSSEKENQKKSQKRLQLQKTKGVMQGTVPYLGTFLTDLIMLDTALQDYVEGGLINFEKRRREFEVIAQIKLLQSSCNSYCLIPDPKFLQWFRRQRHLTEEESYKLSREAESAADTNILSPKSQKSMVKRISTLFLGTDVFTPPKEQPPKSSPVGGSSGESTDSASVSSCEFNHSETEDVCVTPVSSPDDPLKKSSVGSDKGYDSDKGSISSDKGSGCSKGSVSDPGSDGGSIPPRDSDPAPSSAPRALPVYNRQSEGSCIIRVSMDGLHASVYKSILITNQDRIPDVTQRALLKHNLEPDAVEDYELVQVISEDKELVFPRDANVFYGMNSHVNFDFILRKKA</sequence>
<evidence type="ECO:0000256" key="1">
    <source>
        <dbReference type="ARBA" id="ARBA00022658"/>
    </source>
</evidence>
<feature type="compositionally biased region" description="Low complexity" evidence="3">
    <location>
        <begin position="537"/>
        <end position="546"/>
    </location>
</feature>
<dbReference type="Gene3D" id="1.20.870.10">
    <property type="entry name" value="Son of sevenless (SoS) protein Chain: S domain 1"/>
    <property type="match status" value="1"/>
</dbReference>
<dbReference type="GO" id="GO:0007265">
    <property type="term" value="P:Ras protein signal transduction"/>
    <property type="evidence" value="ECO:0007669"/>
    <property type="project" value="TreeGrafter"/>
</dbReference>
<dbReference type="SUPFAM" id="SSF48366">
    <property type="entry name" value="Ras GEF"/>
    <property type="match status" value="1"/>
</dbReference>
<dbReference type="InterPro" id="IPR000651">
    <property type="entry name" value="Ras-like_Gua-exchang_fac_N"/>
</dbReference>
<dbReference type="Pfam" id="PF00618">
    <property type="entry name" value="RasGEF_N"/>
    <property type="match status" value="1"/>
</dbReference>
<accession>A0A7L2CK44</accession>
<dbReference type="Pfam" id="PF00788">
    <property type="entry name" value="RA"/>
    <property type="match status" value="1"/>
</dbReference>
<dbReference type="Proteomes" id="UP000571582">
    <property type="component" value="Unassembled WGS sequence"/>
</dbReference>
<dbReference type="Gene3D" id="3.10.20.90">
    <property type="entry name" value="Phosphatidylinositol 3-kinase Catalytic Subunit, Chain A, domain 1"/>
    <property type="match status" value="1"/>
</dbReference>
<dbReference type="InterPro" id="IPR019804">
    <property type="entry name" value="Ras_G-nucl-exch_fac_CS"/>
</dbReference>
<evidence type="ECO:0000313" key="8">
    <source>
        <dbReference type="Proteomes" id="UP000571582"/>
    </source>
</evidence>
<dbReference type="SMART" id="SM00229">
    <property type="entry name" value="RasGEFN"/>
    <property type="match status" value="1"/>
</dbReference>
<dbReference type="PANTHER" id="PTHR23113:SF199">
    <property type="entry name" value="RAL GUANINE NUCLEOTIDE DISSOCIATION STIMULATOR-LIKE 1"/>
    <property type="match status" value="1"/>
</dbReference>
<evidence type="ECO:0000259" key="4">
    <source>
        <dbReference type="PROSITE" id="PS50009"/>
    </source>
</evidence>
<proteinExistence type="predicted"/>
<feature type="non-terminal residue" evidence="7">
    <location>
        <position position="729"/>
    </location>
</feature>
<dbReference type="InterPro" id="IPR029071">
    <property type="entry name" value="Ubiquitin-like_domsf"/>
</dbReference>
<evidence type="ECO:0000259" key="5">
    <source>
        <dbReference type="PROSITE" id="PS50200"/>
    </source>
</evidence>
<evidence type="ECO:0000256" key="2">
    <source>
        <dbReference type="PROSITE-ProRule" id="PRU00168"/>
    </source>
</evidence>
<dbReference type="SMART" id="SM00147">
    <property type="entry name" value="RasGEF"/>
    <property type="match status" value="1"/>
</dbReference>
<dbReference type="SUPFAM" id="SSF54236">
    <property type="entry name" value="Ubiquitin-like"/>
    <property type="match status" value="1"/>
</dbReference>
<dbReference type="PROSITE" id="PS50212">
    <property type="entry name" value="RASGEF_NTER"/>
    <property type="match status" value="1"/>
</dbReference>
<dbReference type="AlphaFoldDB" id="A0A7L2CK44"/>